<dbReference type="Proteomes" id="UP000694856">
    <property type="component" value="Chromosome 4"/>
</dbReference>
<feature type="compositionally biased region" description="Low complexity" evidence="1">
    <location>
        <begin position="44"/>
        <end position="54"/>
    </location>
</feature>
<organism evidence="2 3">
    <name type="scientific">Camelus ferus</name>
    <name type="common">Wild bactrian camel</name>
    <name type="synonym">Camelus bactrianus ferus</name>
    <dbReference type="NCBI Taxonomy" id="419612"/>
    <lineage>
        <taxon>Eukaryota</taxon>
        <taxon>Metazoa</taxon>
        <taxon>Chordata</taxon>
        <taxon>Craniata</taxon>
        <taxon>Vertebrata</taxon>
        <taxon>Euteleostomi</taxon>
        <taxon>Mammalia</taxon>
        <taxon>Eutheria</taxon>
        <taxon>Laurasiatheria</taxon>
        <taxon>Artiodactyla</taxon>
        <taxon>Tylopoda</taxon>
        <taxon>Camelidae</taxon>
        <taxon>Camelus</taxon>
    </lineage>
</organism>
<evidence type="ECO:0000313" key="3">
    <source>
        <dbReference type="RefSeq" id="XP_032334978.1"/>
    </source>
</evidence>
<dbReference type="KEGG" id="cfr:116663348"/>
<evidence type="ECO:0000256" key="1">
    <source>
        <dbReference type="SAM" id="MobiDB-lite"/>
    </source>
</evidence>
<gene>
    <name evidence="3" type="primary">LOC116663348</name>
</gene>
<sequence length="275" mass="28892">MDNGNTFPFCHHGCHGGGPGRGGGGGGAGEPPARRPEPRPPPAGNARPLPLSRPRGGGGRETDPAAASSLALAQRPRETAARHRASGPQGAGPPDLRPCTGGTRREDGPQPDASVSSTALLSDIPPTPTATAAAAAVRSTEELRGTGLGPHKHHSGKASSVSGGLPGLGLHRCQWKKRRAGLKKSYNFCPVSWNTLLGHDTPFWKQTRAVRSPSHREMAHTRALVITPAELPAKPHHVGCHHECPARSSLQMTPVPATIFMREPRGIKDYWSPAD</sequence>
<dbReference type="RefSeq" id="XP_032334978.1">
    <property type="nucleotide sequence ID" value="XM_032479087.1"/>
</dbReference>
<accession>A0A8B8SYM4</accession>
<evidence type="ECO:0000313" key="2">
    <source>
        <dbReference type="Proteomes" id="UP000694856"/>
    </source>
</evidence>
<name>A0A8B8SYM4_CAMFR</name>
<dbReference type="AlphaFoldDB" id="A0A8B8SYM4"/>
<reference evidence="3" key="1">
    <citation type="submission" date="2025-08" db="UniProtKB">
        <authorList>
            <consortium name="RefSeq"/>
        </authorList>
    </citation>
    <scope>IDENTIFICATION</scope>
    <source>
        <tissue evidence="3">Ear skin</tissue>
    </source>
</reference>
<feature type="compositionally biased region" description="Gly residues" evidence="1">
    <location>
        <begin position="15"/>
        <end position="29"/>
    </location>
</feature>
<protein>
    <submittedName>
        <fullName evidence="3">Splicing factor 1-like</fullName>
    </submittedName>
</protein>
<keyword evidence="2" id="KW-1185">Reference proteome</keyword>
<dbReference type="GeneID" id="116663348"/>
<feature type="region of interest" description="Disordered" evidence="1">
    <location>
        <begin position="1"/>
        <end position="166"/>
    </location>
</feature>
<proteinExistence type="predicted"/>